<dbReference type="AlphaFoldDB" id="A0A1F5RIY0"/>
<organism evidence="1 2">
    <name type="scientific">Candidatus Edwardsbacteria bacterium GWF2_54_11</name>
    <dbReference type="NCBI Taxonomy" id="1817851"/>
    <lineage>
        <taxon>Bacteria</taxon>
        <taxon>Candidatus Edwardsiibacteriota</taxon>
    </lineage>
</organism>
<evidence type="ECO:0008006" key="3">
    <source>
        <dbReference type="Google" id="ProtNLM"/>
    </source>
</evidence>
<evidence type="ECO:0000313" key="2">
    <source>
        <dbReference type="Proteomes" id="UP000177230"/>
    </source>
</evidence>
<reference evidence="1 2" key="1">
    <citation type="journal article" date="2016" name="Nat. Commun.">
        <title>Thousands of microbial genomes shed light on interconnected biogeochemical processes in an aquifer system.</title>
        <authorList>
            <person name="Anantharaman K."/>
            <person name="Brown C.T."/>
            <person name="Hug L.A."/>
            <person name="Sharon I."/>
            <person name="Castelle C.J."/>
            <person name="Probst A.J."/>
            <person name="Thomas B.C."/>
            <person name="Singh A."/>
            <person name="Wilkins M.J."/>
            <person name="Karaoz U."/>
            <person name="Brodie E.L."/>
            <person name="Williams K.H."/>
            <person name="Hubbard S.S."/>
            <person name="Banfield J.F."/>
        </authorList>
    </citation>
    <scope>NUCLEOTIDE SEQUENCE [LARGE SCALE GENOMIC DNA]</scope>
</reference>
<proteinExistence type="predicted"/>
<name>A0A1F5RIY0_9BACT</name>
<gene>
    <name evidence="1" type="ORF">A2024_05620</name>
</gene>
<dbReference type="EMBL" id="MFFM01000009">
    <property type="protein sequence ID" value="OGF14133.1"/>
    <property type="molecule type" value="Genomic_DNA"/>
</dbReference>
<protein>
    <recommendedName>
        <fullName evidence="3">Restriction endonuclease type IV Mrr domain-containing protein</fullName>
    </recommendedName>
</protein>
<dbReference type="Proteomes" id="UP000177230">
    <property type="component" value="Unassembled WGS sequence"/>
</dbReference>
<comment type="caution">
    <text evidence="1">The sequence shown here is derived from an EMBL/GenBank/DDBJ whole genome shotgun (WGS) entry which is preliminary data.</text>
</comment>
<sequence length="128" mass="14583">MTMKGKALLRQAGFEIFDKSEGVEHRYWKERIANFYRGKGFKVIVEEPVNGYADIVVENKGKRIAVEIETGNSDALANIRKDIKAGFHTILSVSTNGAVLDKIKHQVKDDYLDRDERIKLLLAQDFDI</sequence>
<accession>A0A1F5RIY0</accession>
<evidence type="ECO:0000313" key="1">
    <source>
        <dbReference type="EMBL" id="OGF14133.1"/>
    </source>
</evidence>